<dbReference type="InterPro" id="IPR050098">
    <property type="entry name" value="TFPI/VKTCI-like"/>
</dbReference>
<name>A0A260ZQM8_CAERE</name>
<evidence type="ECO:0000313" key="2">
    <source>
        <dbReference type="Proteomes" id="UP000216624"/>
    </source>
</evidence>
<feature type="non-terminal residue" evidence="1">
    <location>
        <position position="1"/>
    </location>
</feature>
<keyword evidence="2" id="KW-1185">Reference proteome</keyword>
<dbReference type="PROSITE" id="PS50279">
    <property type="entry name" value="BPTI_KUNITZ_2"/>
    <property type="match status" value="1"/>
</dbReference>
<gene>
    <name evidence="1" type="ORF">FL82_23118</name>
</gene>
<dbReference type="HOGENOM" id="CLU_1327431_0_0_1"/>
<dbReference type="SMART" id="SM00131">
    <property type="entry name" value="KU"/>
    <property type="match status" value="1"/>
</dbReference>
<dbReference type="PANTHER" id="PTHR10083:SF376">
    <property type="entry name" value="SERINE PEPTIDASE INHIBITOR, KUNITZ TYPE, 3"/>
    <property type="match status" value="1"/>
</dbReference>
<protein>
    <submittedName>
        <fullName evidence="1">Uncharacterized protein</fullName>
    </submittedName>
</protein>
<sequence>MRFLVVFVLLLSVKYAHGQAAEWLCESLICDPPKKCLIVDQQFTSDEQVAQCLVENTPSPPPFGTINGGQPLFPPPTQTGTPPNIPAPLAPTPTNPPSTPSTPTTPPSPFAPFLSLFGGGAPGAPTPTLIPPFTLPTLPTTAPPTTPSPVDVCSLPPVTGSCSRARIMWYYDNESRKCERFSWSGCGNQNRFASKMQCEQTCSQNSLFKRNF</sequence>
<dbReference type="SUPFAM" id="SSF57362">
    <property type="entry name" value="BPTI-like"/>
    <property type="match status" value="1"/>
</dbReference>
<reference evidence="1" key="1">
    <citation type="submission" date="2017-08" db="EMBL/GenBank/DDBJ databases">
        <authorList>
            <person name="de Groot N.N."/>
        </authorList>
    </citation>
    <scope>NUCLEOTIDE SEQUENCE [LARGE SCALE GENOMIC DNA]</scope>
    <source>
        <strain evidence="1">PX439</strain>
    </source>
</reference>
<dbReference type="PANTHER" id="PTHR10083">
    <property type="entry name" value="KUNITZ-TYPE PROTEASE INHIBITOR-RELATED"/>
    <property type="match status" value="1"/>
</dbReference>
<dbReference type="Gene3D" id="4.10.410.10">
    <property type="entry name" value="Pancreatic trypsin inhibitor Kunitz domain"/>
    <property type="match status" value="1"/>
</dbReference>
<dbReference type="STRING" id="31234.E3M4Z7"/>
<dbReference type="OrthoDB" id="4473401at2759"/>
<dbReference type="eggNOG" id="KOG3544">
    <property type="taxonomic scope" value="Eukaryota"/>
</dbReference>
<dbReference type="CDD" id="cd00109">
    <property type="entry name" value="Kunitz-type"/>
    <property type="match status" value="1"/>
</dbReference>
<dbReference type="EMBL" id="NMWX01000063">
    <property type="protein sequence ID" value="OZF87902.1"/>
    <property type="molecule type" value="Genomic_DNA"/>
</dbReference>
<proteinExistence type="predicted"/>
<dbReference type="Proteomes" id="UP000216624">
    <property type="component" value="Unassembled WGS sequence"/>
</dbReference>
<dbReference type="GO" id="GO:0004867">
    <property type="term" value="F:serine-type endopeptidase inhibitor activity"/>
    <property type="evidence" value="ECO:0007669"/>
    <property type="project" value="UniProtKB-KW"/>
</dbReference>
<dbReference type="CTD" id="9799261"/>
<accession>A0A260ZQM8</accession>
<dbReference type="InterPro" id="IPR036880">
    <property type="entry name" value="Kunitz_BPTI_sf"/>
</dbReference>
<comment type="caution">
    <text evidence="1">The sequence shown here is derived from an EMBL/GenBank/DDBJ whole genome shotgun (WGS) entry which is preliminary data.</text>
</comment>
<dbReference type="InterPro" id="IPR002223">
    <property type="entry name" value="Kunitz_BPTI"/>
</dbReference>
<organism evidence="1 2">
    <name type="scientific">Caenorhabditis remanei</name>
    <name type="common">Caenorhabditis vulgaris</name>
    <dbReference type="NCBI Taxonomy" id="31234"/>
    <lineage>
        <taxon>Eukaryota</taxon>
        <taxon>Metazoa</taxon>
        <taxon>Ecdysozoa</taxon>
        <taxon>Nematoda</taxon>
        <taxon>Chromadorea</taxon>
        <taxon>Rhabditida</taxon>
        <taxon>Rhabditina</taxon>
        <taxon>Rhabditomorpha</taxon>
        <taxon>Rhabditoidea</taxon>
        <taxon>Rhabditidae</taxon>
        <taxon>Peloderinae</taxon>
        <taxon>Caenorhabditis</taxon>
    </lineage>
</organism>
<dbReference type="GO" id="GO:0005615">
    <property type="term" value="C:extracellular space"/>
    <property type="evidence" value="ECO:0007669"/>
    <property type="project" value="TreeGrafter"/>
</dbReference>
<dbReference type="OMA" id="LCESLIC"/>
<dbReference type="Pfam" id="PF00014">
    <property type="entry name" value="Kunitz_BPTI"/>
    <property type="match status" value="1"/>
</dbReference>
<evidence type="ECO:0000313" key="1">
    <source>
        <dbReference type="EMBL" id="OZF87902.1"/>
    </source>
</evidence>
<dbReference type="KEGG" id="crq:GCK72_014814"/>